<keyword evidence="2" id="KW-1185">Reference proteome</keyword>
<evidence type="ECO:0000313" key="2">
    <source>
        <dbReference type="Proteomes" id="UP000076874"/>
    </source>
</evidence>
<organism evidence="1 2">
    <name type="scientific">Niveomyces insectorum RCEF 264</name>
    <dbReference type="NCBI Taxonomy" id="1081102"/>
    <lineage>
        <taxon>Eukaryota</taxon>
        <taxon>Fungi</taxon>
        <taxon>Dikarya</taxon>
        <taxon>Ascomycota</taxon>
        <taxon>Pezizomycotina</taxon>
        <taxon>Sordariomycetes</taxon>
        <taxon>Hypocreomycetidae</taxon>
        <taxon>Hypocreales</taxon>
        <taxon>Cordycipitaceae</taxon>
        <taxon>Niveomyces</taxon>
    </lineage>
</organism>
<name>A0A167LU88_9HYPO</name>
<accession>A0A167LU88</accession>
<protein>
    <recommendedName>
        <fullName evidence="3">Protein kinase-like domain protein</fullName>
    </recommendedName>
</protein>
<dbReference type="OrthoDB" id="5412996at2759"/>
<proteinExistence type="predicted"/>
<dbReference type="STRING" id="1081102.A0A167LU88"/>
<dbReference type="SUPFAM" id="SSF56112">
    <property type="entry name" value="Protein kinase-like (PK-like)"/>
    <property type="match status" value="1"/>
</dbReference>
<dbReference type="InterPro" id="IPR011009">
    <property type="entry name" value="Kinase-like_dom_sf"/>
</dbReference>
<dbReference type="EMBL" id="AZHD01000029">
    <property type="protein sequence ID" value="OAA53507.1"/>
    <property type="molecule type" value="Genomic_DNA"/>
</dbReference>
<dbReference type="Proteomes" id="UP000076874">
    <property type="component" value="Unassembled WGS sequence"/>
</dbReference>
<comment type="caution">
    <text evidence="1">The sequence shown here is derived from an EMBL/GenBank/DDBJ whole genome shotgun (WGS) entry which is preliminary data.</text>
</comment>
<evidence type="ECO:0008006" key="3">
    <source>
        <dbReference type="Google" id="ProtNLM"/>
    </source>
</evidence>
<gene>
    <name evidence="1" type="ORF">SPI_09435</name>
</gene>
<reference evidence="1 2" key="1">
    <citation type="journal article" date="2016" name="Genome Biol. Evol.">
        <title>Divergent and convergent evolution of fungal pathogenicity.</title>
        <authorList>
            <person name="Shang Y."/>
            <person name="Xiao G."/>
            <person name="Zheng P."/>
            <person name="Cen K."/>
            <person name="Zhan S."/>
            <person name="Wang C."/>
        </authorList>
    </citation>
    <scope>NUCLEOTIDE SEQUENCE [LARGE SCALE GENOMIC DNA]</scope>
    <source>
        <strain evidence="1 2">RCEF 264</strain>
    </source>
</reference>
<sequence length="233" mass="26562">MRKTKKAAFIRKLVEAKEEVVCFVGRRLGWTGQAAEFVGFLKGLFNLSVVVRHGTTSERALIRFPMPGNVYGPWRETKVRNEAMAMAYLTAHTRLPIPRVHGWGPADESPQQLGPFLIEDFVEGTNLGDLLKQPTANEADPDTTWRRYVARQCFAQLATDPTHGMVVDDDDDDDAGAFRLFCDDLYWRVLHKDGVGEALLDKATLAEKDRFLQRKRDQFAVYWAEKQNDARFQ</sequence>
<evidence type="ECO:0000313" key="1">
    <source>
        <dbReference type="EMBL" id="OAA53507.1"/>
    </source>
</evidence>
<dbReference type="AlphaFoldDB" id="A0A167LU88"/>